<name>A0A6C0BNL9_9ZZZZ</name>
<proteinExistence type="predicted"/>
<evidence type="ECO:0000256" key="1">
    <source>
        <dbReference type="SAM" id="MobiDB-lite"/>
    </source>
</evidence>
<reference evidence="2" key="1">
    <citation type="journal article" date="2020" name="Nature">
        <title>Giant virus diversity and host interactions through global metagenomics.</title>
        <authorList>
            <person name="Schulz F."/>
            <person name="Roux S."/>
            <person name="Paez-Espino D."/>
            <person name="Jungbluth S."/>
            <person name="Walsh D.A."/>
            <person name="Denef V.J."/>
            <person name="McMahon K.D."/>
            <person name="Konstantinidis K.T."/>
            <person name="Eloe-Fadrosh E.A."/>
            <person name="Kyrpides N.C."/>
            <person name="Woyke T."/>
        </authorList>
    </citation>
    <scope>NUCLEOTIDE SEQUENCE</scope>
    <source>
        <strain evidence="2">GVMAG-M-3300018080-19</strain>
    </source>
</reference>
<organism evidence="2">
    <name type="scientific">viral metagenome</name>
    <dbReference type="NCBI Taxonomy" id="1070528"/>
    <lineage>
        <taxon>unclassified sequences</taxon>
        <taxon>metagenomes</taxon>
        <taxon>organismal metagenomes</taxon>
    </lineage>
</organism>
<dbReference type="AlphaFoldDB" id="A0A6C0BNL9"/>
<dbReference type="EMBL" id="MN739208">
    <property type="protein sequence ID" value="QHS93640.1"/>
    <property type="molecule type" value="Genomic_DNA"/>
</dbReference>
<feature type="region of interest" description="Disordered" evidence="1">
    <location>
        <begin position="35"/>
        <end position="66"/>
    </location>
</feature>
<evidence type="ECO:0000313" key="2">
    <source>
        <dbReference type="EMBL" id="QHS93640.1"/>
    </source>
</evidence>
<accession>A0A6C0BNL9</accession>
<protein>
    <submittedName>
        <fullName evidence="2">Uncharacterized protein</fullName>
    </submittedName>
</protein>
<sequence>MTTTRSALAEALRKYKETNYSEDQAMQVSTLAKEFYSRPRPPQPHRPNQPLVKIGRHRETPTRSRCPSRLGYYDGTLFDDPEDIMPSTGASSTWCFSGKVACGAFETVELDI</sequence>